<gene>
    <name evidence="1" type="ORF">HPB50_010001</name>
</gene>
<evidence type="ECO:0000313" key="2">
    <source>
        <dbReference type="Proteomes" id="UP000821845"/>
    </source>
</evidence>
<evidence type="ECO:0000313" key="1">
    <source>
        <dbReference type="EMBL" id="KAH6938482.1"/>
    </source>
</evidence>
<sequence>MFRHMADSAVESKLDRDSNGSHYQEVRPDVPYSVFAWAYMDKNSKLPFNIPVYGFKIVRELFKVFDYRSQWWANQPTTSMLSYQKLEQCVQKLETQYGVENSVETYETIAEIAAVNLLYDVFEEQVKFRKEKFEDIRLPFLKSVPSTTQFYVALASELCARTNVTTASVLNSDYGVKTAEQR</sequence>
<keyword evidence="2" id="KW-1185">Reference proteome</keyword>
<organism evidence="1 2">
    <name type="scientific">Hyalomma asiaticum</name>
    <name type="common">Tick</name>
    <dbReference type="NCBI Taxonomy" id="266040"/>
    <lineage>
        <taxon>Eukaryota</taxon>
        <taxon>Metazoa</taxon>
        <taxon>Ecdysozoa</taxon>
        <taxon>Arthropoda</taxon>
        <taxon>Chelicerata</taxon>
        <taxon>Arachnida</taxon>
        <taxon>Acari</taxon>
        <taxon>Parasitiformes</taxon>
        <taxon>Ixodida</taxon>
        <taxon>Ixodoidea</taxon>
        <taxon>Ixodidae</taxon>
        <taxon>Hyalomminae</taxon>
        <taxon>Hyalomma</taxon>
    </lineage>
</organism>
<name>A0ACB7SZA7_HYAAI</name>
<protein>
    <submittedName>
        <fullName evidence="1">Uncharacterized protein</fullName>
    </submittedName>
</protein>
<dbReference type="Proteomes" id="UP000821845">
    <property type="component" value="Chromosome 2"/>
</dbReference>
<dbReference type="EMBL" id="CM023482">
    <property type="protein sequence ID" value="KAH6938482.1"/>
    <property type="molecule type" value="Genomic_DNA"/>
</dbReference>
<reference evidence="1" key="1">
    <citation type="submission" date="2020-05" db="EMBL/GenBank/DDBJ databases">
        <title>Large-scale comparative analyses of tick genomes elucidate their genetic diversity and vector capacities.</title>
        <authorList>
            <person name="Jia N."/>
            <person name="Wang J."/>
            <person name="Shi W."/>
            <person name="Du L."/>
            <person name="Sun Y."/>
            <person name="Zhan W."/>
            <person name="Jiang J."/>
            <person name="Wang Q."/>
            <person name="Zhang B."/>
            <person name="Ji P."/>
            <person name="Sakyi L.B."/>
            <person name="Cui X."/>
            <person name="Yuan T."/>
            <person name="Jiang B."/>
            <person name="Yang W."/>
            <person name="Lam T.T.-Y."/>
            <person name="Chang Q."/>
            <person name="Ding S."/>
            <person name="Wang X."/>
            <person name="Zhu J."/>
            <person name="Ruan X."/>
            <person name="Zhao L."/>
            <person name="Wei J."/>
            <person name="Que T."/>
            <person name="Du C."/>
            <person name="Cheng J."/>
            <person name="Dai P."/>
            <person name="Han X."/>
            <person name="Huang E."/>
            <person name="Gao Y."/>
            <person name="Liu J."/>
            <person name="Shao H."/>
            <person name="Ye R."/>
            <person name="Li L."/>
            <person name="Wei W."/>
            <person name="Wang X."/>
            <person name="Wang C."/>
            <person name="Yang T."/>
            <person name="Huo Q."/>
            <person name="Li W."/>
            <person name="Guo W."/>
            <person name="Chen H."/>
            <person name="Zhou L."/>
            <person name="Ni X."/>
            <person name="Tian J."/>
            <person name="Zhou Y."/>
            <person name="Sheng Y."/>
            <person name="Liu T."/>
            <person name="Pan Y."/>
            <person name="Xia L."/>
            <person name="Li J."/>
            <person name="Zhao F."/>
            <person name="Cao W."/>
        </authorList>
    </citation>
    <scope>NUCLEOTIDE SEQUENCE</scope>
    <source>
        <strain evidence="1">Hyas-2018</strain>
    </source>
</reference>
<accession>A0ACB7SZA7</accession>
<proteinExistence type="predicted"/>
<comment type="caution">
    <text evidence="1">The sequence shown here is derived from an EMBL/GenBank/DDBJ whole genome shotgun (WGS) entry which is preliminary data.</text>
</comment>